<proteinExistence type="predicted"/>
<organism evidence="2 3">
    <name type="scientific">Alkalibacillus flavidus</name>
    <dbReference type="NCBI Taxonomy" id="546021"/>
    <lineage>
        <taxon>Bacteria</taxon>
        <taxon>Bacillati</taxon>
        <taxon>Bacillota</taxon>
        <taxon>Bacilli</taxon>
        <taxon>Bacillales</taxon>
        <taxon>Bacillaceae</taxon>
        <taxon>Alkalibacillus</taxon>
    </lineage>
</organism>
<dbReference type="Pfam" id="PF10027">
    <property type="entry name" value="DUF2269"/>
    <property type="match status" value="1"/>
</dbReference>
<keyword evidence="1" id="KW-0472">Membrane</keyword>
<dbReference type="RefSeq" id="WP_354219783.1">
    <property type="nucleotide sequence ID" value="NZ_JBEPMX010000005.1"/>
</dbReference>
<gene>
    <name evidence="2" type="ORF">ABID56_001284</name>
</gene>
<reference evidence="2 3" key="1">
    <citation type="submission" date="2024-06" db="EMBL/GenBank/DDBJ databases">
        <title>Genomic Encyclopedia of Type Strains, Phase IV (KMG-IV): sequencing the most valuable type-strain genomes for metagenomic binning, comparative biology and taxonomic classification.</title>
        <authorList>
            <person name="Goeker M."/>
        </authorList>
    </citation>
    <scope>NUCLEOTIDE SEQUENCE [LARGE SCALE GENOMIC DNA]</scope>
    <source>
        <strain evidence="2 3">DSM 23520</strain>
    </source>
</reference>
<feature type="transmembrane region" description="Helical" evidence="1">
    <location>
        <begin position="6"/>
        <end position="28"/>
    </location>
</feature>
<dbReference type="InterPro" id="IPR018729">
    <property type="entry name" value="DUF2269_transmembrane"/>
</dbReference>
<feature type="transmembrane region" description="Helical" evidence="1">
    <location>
        <begin position="78"/>
        <end position="97"/>
    </location>
</feature>
<evidence type="ECO:0000313" key="2">
    <source>
        <dbReference type="EMBL" id="MET3683193.1"/>
    </source>
</evidence>
<name>A0ABV2KUE2_9BACI</name>
<keyword evidence="1" id="KW-0812">Transmembrane</keyword>
<comment type="caution">
    <text evidence="2">The sequence shown here is derived from an EMBL/GenBank/DDBJ whole genome shotgun (WGS) entry which is preliminary data.</text>
</comment>
<accession>A0ABV2KUE2</accession>
<dbReference type="EMBL" id="JBEPMX010000005">
    <property type="protein sequence ID" value="MET3683193.1"/>
    <property type="molecule type" value="Genomic_DNA"/>
</dbReference>
<protein>
    <submittedName>
        <fullName evidence="2">Membrane protein</fullName>
    </submittedName>
</protein>
<keyword evidence="3" id="KW-1185">Reference proteome</keyword>
<keyword evidence="1" id="KW-1133">Transmembrane helix</keyword>
<feature type="transmembrane region" description="Helical" evidence="1">
    <location>
        <begin position="130"/>
        <end position="147"/>
    </location>
</feature>
<evidence type="ECO:0000313" key="3">
    <source>
        <dbReference type="Proteomes" id="UP001549167"/>
    </source>
</evidence>
<evidence type="ECO:0000256" key="1">
    <source>
        <dbReference type="SAM" id="Phobius"/>
    </source>
</evidence>
<dbReference type="Proteomes" id="UP001549167">
    <property type="component" value="Unassembled WGS sequence"/>
</dbReference>
<sequence length="150" mass="17163">MSLYEWLVLTHIVSAIIGMGPGFVLTRVTKSATTLPELRHGYTIKRQLHYFVMAGGTLLLITGLWMGAINPPLFQQGWYVISLSLYLIALAMGPTVLKWYSKPVKQLLEQATGEQITEEYHRLANKLYRVEYFENTLFIVIIILMITKPF</sequence>
<feature type="transmembrane region" description="Helical" evidence="1">
    <location>
        <begin position="48"/>
        <end position="66"/>
    </location>
</feature>